<dbReference type="InterPro" id="IPR011009">
    <property type="entry name" value="Kinase-like_dom_sf"/>
</dbReference>
<evidence type="ECO:0000256" key="9">
    <source>
        <dbReference type="ARBA" id="ARBA00023293"/>
    </source>
</evidence>
<dbReference type="SUPFAM" id="SSF53822">
    <property type="entry name" value="Periplasmic binding protein-like I"/>
    <property type="match status" value="1"/>
</dbReference>
<comment type="catalytic activity">
    <reaction evidence="1">
        <text>GTP = 3',5'-cyclic GMP + diphosphate</text>
        <dbReference type="Rhea" id="RHEA:13665"/>
        <dbReference type="ChEBI" id="CHEBI:33019"/>
        <dbReference type="ChEBI" id="CHEBI:37565"/>
        <dbReference type="ChEBI" id="CHEBI:57746"/>
        <dbReference type="EC" id="4.6.1.2"/>
    </reaction>
</comment>
<dbReference type="GO" id="GO:0005524">
    <property type="term" value="F:ATP binding"/>
    <property type="evidence" value="ECO:0007669"/>
    <property type="project" value="InterPro"/>
</dbReference>
<evidence type="ECO:0000256" key="1">
    <source>
        <dbReference type="ARBA" id="ARBA00001436"/>
    </source>
</evidence>
<evidence type="ECO:0000256" key="4">
    <source>
        <dbReference type="ARBA" id="ARBA00022692"/>
    </source>
</evidence>
<dbReference type="InterPro" id="IPR050401">
    <property type="entry name" value="Cyclic_nucleotide_synthase"/>
</dbReference>
<dbReference type="GO" id="GO:0001653">
    <property type="term" value="F:peptide receptor activity"/>
    <property type="evidence" value="ECO:0007669"/>
    <property type="project" value="TreeGrafter"/>
</dbReference>
<evidence type="ECO:0000313" key="13">
    <source>
        <dbReference type="EMBL" id="GMS94295.1"/>
    </source>
</evidence>
<dbReference type="InterPro" id="IPR000719">
    <property type="entry name" value="Prot_kinase_dom"/>
</dbReference>
<name>A0AAV5TIU5_9BILA</name>
<sequence length="486" mass="54160">QAVLDESANSTYYARMQSTKERARIIVLCLSSGPIKRRFFARANQLGMATNEYVYVLLDLKGVGFGQAGNADEKLQSGFVPFWVDVERNNSDGLNALAWQGATRAISVDLTRRSDDIAKAFNDEILDKIIGPPLYCNSTACKTAAAGGQSVYVRFIVAVHAATFSRSLYDAFYLYALALNRTLKTDPTNGLNNSTLLKRNLIGTFYGMSGDVTITVNGTRAPLFSVVALNTSGIVAGYFNITVDATQMSQSVGCINCADFWDANGVYVGIGIALAILIVVVAIAVSIYVYRERKKEIERLNSLWQISHQMLEKPTRKKEGQSLRSLTSSNASSGATSRITKDSELQETATTAFFYYNKELVMATKHAALMKFDHTETVEFRKMRTFDHENVNRFIGMSLDGPQILSIWKYCSRGNLTQIIDRGTMQLDSYFVFSLIRDIVHGLEYLHSSFLQCHGNLNSSTCLVDDRWQVKLSDYGLRSIRMRDKV</sequence>
<evidence type="ECO:0000259" key="12">
    <source>
        <dbReference type="PROSITE" id="PS50011"/>
    </source>
</evidence>
<keyword evidence="4 11" id="KW-0812">Transmembrane</keyword>
<reference evidence="13" key="1">
    <citation type="submission" date="2023-10" db="EMBL/GenBank/DDBJ databases">
        <title>Genome assembly of Pristionchus species.</title>
        <authorList>
            <person name="Yoshida K."/>
            <person name="Sommer R.J."/>
        </authorList>
    </citation>
    <scope>NUCLEOTIDE SEQUENCE</scope>
    <source>
        <strain evidence="13">RS0144</strain>
    </source>
</reference>
<evidence type="ECO:0000256" key="5">
    <source>
        <dbReference type="ARBA" id="ARBA00022741"/>
    </source>
</evidence>
<evidence type="ECO:0000313" key="14">
    <source>
        <dbReference type="Proteomes" id="UP001432027"/>
    </source>
</evidence>
<dbReference type="AlphaFoldDB" id="A0AAV5TIU5"/>
<keyword evidence="5" id="KW-0547">Nucleotide-binding</keyword>
<dbReference type="Proteomes" id="UP001432027">
    <property type="component" value="Unassembled WGS sequence"/>
</dbReference>
<dbReference type="EC" id="4.6.1.2" evidence="3"/>
<dbReference type="PANTHER" id="PTHR11920:SF495">
    <property type="entry name" value="RECEPTOR-TYPE GUANYLATE CYCLASE GCY-7"/>
    <property type="match status" value="1"/>
</dbReference>
<feature type="non-terminal residue" evidence="13">
    <location>
        <position position="1"/>
    </location>
</feature>
<feature type="region of interest" description="Disordered" evidence="10">
    <location>
        <begin position="315"/>
        <end position="342"/>
    </location>
</feature>
<proteinExistence type="predicted"/>
<dbReference type="GO" id="GO:0004383">
    <property type="term" value="F:guanylate cyclase activity"/>
    <property type="evidence" value="ECO:0007669"/>
    <property type="project" value="UniProtKB-EC"/>
</dbReference>
<comment type="caution">
    <text evidence="13">The sequence shown here is derived from an EMBL/GenBank/DDBJ whole genome shotgun (WGS) entry which is preliminary data.</text>
</comment>
<protein>
    <recommendedName>
        <fullName evidence="3">guanylate cyclase</fullName>
        <ecNumber evidence="3">4.6.1.2</ecNumber>
    </recommendedName>
</protein>
<dbReference type="GO" id="GO:0005886">
    <property type="term" value="C:plasma membrane"/>
    <property type="evidence" value="ECO:0007669"/>
    <property type="project" value="TreeGrafter"/>
</dbReference>
<evidence type="ECO:0000256" key="7">
    <source>
        <dbReference type="ARBA" id="ARBA00023136"/>
    </source>
</evidence>
<keyword evidence="14" id="KW-1185">Reference proteome</keyword>
<dbReference type="GO" id="GO:0007168">
    <property type="term" value="P:receptor guanylyl cyclase signaling pathway"/>
    <property type="evidence" value="ECO:0007669"/>
    <property type="project" value="TreeGrafter"/>
</dbReference>
<keyword evidence="7 11" id="KW-0472">Membrane</keyword>
<dbReference type="PROSITE" id="PS50011">
    <property type="entry name" value="PROTEIN_KINASE_DOM"/>
    <property type="match status" value="1"/>
</dbReference>
<evidence type="ECO:0000256" key="10">
    <source>
        <dbReference type="SAM" id="MobiDB-lite"/>
    </source>
</evidence>
<comment type="subcellular location">
    <subcellularLocation>
        <location evidence="2">Membrane</location>
    </subcellularLocation>
</comment>
<dbReference type="SUPFAM" id="SSF56112">
    <property type="entry name" value="Protein kinase-like (PK-like)"/>
    <property type="match status" value="1"/>
</dbReference>
<keyword evidence="6 11" id="KW-1133">Transmembrane helix</keyword>
<feature type="transmembrane region" description="Helical" evidence="11">
    <location>
        <begin position="266"/>
        <end position="290"/>
    </location>
</feature>
<dbReference type="Pfam" id="PF01094">
    <property type="entry name" value="ANF_receptor"/>
    <property type="match status" value="1"/>
</dbReference>
<dbReference type="Pfam" id="PF07714">
    <property type="entry name" value="PK_Tyr_Ser-Thr"/>
    <property type="match status" value="1"/>
</dbReference>
<feature type="domain" description="Protein kinase" evidence="12">
    <location>
        <begin position="325"/>
        <end position="486"/>
    </location>
</feature>
<keyword evidence="9" id="KW-0141">cGMP biosynthesis</keyword>
<evidence type="ECO:0000256" key="6">
    <source>
        <dbReference type="ARBA" id="ARBA00022989"/>
    </source>
</evidence>
<gene>
    <name evidence="13" type="ORF">PENTCL1PPCAC_16470</name>
</gene>
<dbReference type="Gene3D" id="1.10.510.10">
    <property type="entry name" value="Transferase(Phosphotransferase) domain 1"/>
    <property type="match status" value="1"/>
</dbReference>
<dbReference type="InterPro" id="IPR001828">
    <property type="entry name" value="ANF_lig-bd_rcpt"/>
</dbReference>
<evidence type="ECO:0000256" key="11">
    <source>
        <dbReference type="SAM" id="Phobius"/>
    </source>
</evidence>
<dbReference type="InterPro" id="IPR001245">
    <property type="entry name" value="Ser-Thr/Tyr_kinase_cat_dom"/>
</dbReference>
<evidence type="ECO:0000256" key="2">
    <source>
        <dbReference type="ARBA" id="ARBA00004370"/>
    </source>
</evidence>
<dbReference type="InterPro" id="IPR028082">
    <property type="entry name" value="Peripla_BP_I"/>
</dbReference>
<accession>A0AAV5TIU5</accession>
<dbReference type="GO" id="GO:0004016">
    <property type="term" value="F:adenylate cyclase activity"/>
    <property type="evidence" value="ECO:0007669"/>
    <property type="project" value="TreeGrafter"/>
</dbReference>
<evidence type="ECO:0000256" key="3">
    <source>
        <dbReference type="ARBA" id="ARBA00012202"/>
    </source>
</evidence>
<dbReference type="GO" id="GO:0004672">
    <property type="term" value="F:protein kinase activity"/>
    <property type="evidence" value="ECO:0007669"/>
    <property type="project" value="InterPro"/>
</dbReference>
<dbReference type="EMBL" id="BTSX01000004">
    <property type="protein sequence ID" value="GMS94295.1"/>
    <property type="molecule type" value="Genomic_DNA"/>
</dbReference>
<feature type="compositionally biased region" description="Low complexity" evidence="10">
    <location>
        <begin position="322"/>
        <end position="338"/>
    </location>
</feature>
<organism evidence="13 14">
    <name type="scientific">Pristionchus entomophagus</name>
    <dbReference type="NCBI Taxonomy" id="358040"/>
    <lineage>
        <taxon>Eukaryota</taxon>
        <taxon>Metazoa</taxon>
        <taxon>Ecdysozoa</taxon>
        <taxon>Nematoda</taxon>
        <taxon>Chromadorea</taxon>
        <taxon>Rhabditida</taxon>
        <taxon>Rhabditina</taxon>
        <taxon>Diplogasteromorpha</taxon>
        <taxon>Diplogasteroidea</taxon>
        <taxon>Neodiplogasteridae</taxon>
        <taxon>Pristionchus</taxon>
    </lineage>
</organism>
<evidence type="ECO:0000256" key="8">
    <source>
        <dbReference type="ARBA" id="ARBA00023239"/>
    </source>
</evidence>
<dbReference type="PANTHER" id="PTHR11920">
    <property type="entry name" value="GUANYLYL CYCLASE"/>
    <property type="match status" value="1"/>
</dbReference>
<dbReference type="CDD" id="cd06352">
    <property type="entry name" value="PBP1_NPR_GC-like"/>
    <property type="match status" value="1"/>
</dbReference>
<dbReference type="Gene3D" id="3.40.50.2300">
    <property type="match status" value="1"/>
</dbReference>
<keyword evidence="8" id="KW-0456">Lyase</keyword>